<dbReference type="OrthoDB" id="323926at2"/>
<dbReference type="SUPFAM" id="SSF56784">
    <property type="entry name" value="HAD-like"/>
    <property type="match status" value="1"/>
</dbReference>
<evidence type="ECO:0000313" key="4">
    <source>
        <dbReference type="Proteomes" id="UP000183995"/>
    </source>
</evidence>
<dbReference type="Gene3D" id="3.40.50.1110">
    <property type="entry name" value="SGNH hydrolase"/>
    <property type="match status" value="1"/>
</dbReference>
<evidence type="ECO:0000313" key="3">
    <source>
        <dbReference type="EMBL" id="SHH59314.1"/>
    </source>
</evidence>
<sequence length="578" mass="66109">MDDSINIAILGNCTTDYITKALVQACGNYHIAAEIYNCPYRQYNQEIINPGSGFYKSAPELTILFLEGKNLFPEWFEFKTIMNSREQKLSSVQSILESLISLAEEIHKNSGTKILVNNFKIPHFSPLGILDNKYFPGLRDMISLLNYQLSEWAADKDYVYIFDYHAFSAYYGEANLEDAKMLYMTKTTISLKYTTALAREYMKYILPLKYRAKKCLVLDLDNTLWGGIAGEDGISGVKLDITDSGRSFYDFQKEILNLYYKGVILAINSKNNVEDAMNIIENHPHMLLKKEYFSVMKINWQDKAKNLTEIAEELNISTDSIIFFDDSIVERELVKSLLPEVMVVDVPVDTSKYSDTIRNLIEFEYLKLTAEDLSRNVMYTANKKRDEAQKKFSTVEEYLNSLQTKVILEFSNDFTIPRIAQLTQKTNQFNLTTKRYTQEEITRFHQSPDYIVASVQVTDIYGDNGITGVCIVKLEGDSAFIDTFLLSCRIMGRDVEFAFLSKVVELLRAQGVKTVDALYRKTERNQTTADFYMKAGFSVVSANESETSYRLDESAQPGGIEQIETIVKGEIPLWTKNS</sequence>
<dbReference type="RefSeq" id="WP_073075958.1">
    <property type="nucleotide sequence ID" value="NZ_FQXV01000001.1"/>
</dbReference>
<dbReference type="InterPro" id="IPR036514">
    <property type="entry name" value="SGNH_hydro_sf"/>
</dbReference>
<evidence type="ECO:0000259" key="2">
    <source>
        <dbReference type="Pfam" id="PF21211"/>
    </source>
</evidence>
<name>A0A1M5U8L2_9FIRM</name>
<protein>
    <submittedName>
        <fullName evidence="3">HAD-superfamily phosphatase, subfamily IIIC/FkbH-like domain-containing protein</fullName>
    </submittedName>
</protein>
<dbReference type="Gene3D" id="3.40.630.30">
    <property type="match status" value="1"/>
</dbReference>
<dbReference type="InterPro" id="IPR010033">
    <property type="entry name" value="HAD_SF_ppase_IIIC"/>
</dbReference>
<organism evidence="3 4">
    <name type="scientific">Sporobacter termitidis DSM 10068</name>
    <dbReference type="NCBI Taxonomy" id="1123282"/>
    <lineage>
        <taxon>Bacteria</taxon>
        <taxon>Bacillati</taxon>
        <taxon>Bacillota</taxon>
        <taxon>Clostridia</taxon>
        <taxon>Eubacteriales</taxon>
        <taxon>Oscillospiraceae</taxon>
        <taxon>Sporobacter</taxon>
    </lineage>
</organism>
<dbReference type="InterPro" id="IPR036412">
    <property type="entry name" value="HAD-like_sf"/>
</dbReference>
<dbReference type="InterPro" id="IPR049369">
    <property type="entry name" value="BF1531-like_N"/>
</dbReference>
<dbReference type="InterPro" id="IPR004274">
    <property type="entry name" value="FCP1_dom"/>
</dbReference>
<dbReference type="SUPFAM" id="SSF55729">
    <property type="entry name" value="Acyl-CoA N-acyltransferases (Nat)"/>
    <property type="match status" value="1"/>
</dbReference>
<proteinExistence type="predicted"/>
<dbReference type="NCBIfam" id="TIGR01681">
    <property type="entry name" value="HAD-SF-IIIC"/>
    <property type="match status" value="1"/>
</dbReference>
<dbReference type="Proteomes" id="UP000183995">
    <property type="component" value="Unassembled WGS sequence"/>
</dbReference>
<reference evidence="3 4" key="1">
    <citation type="submission" date="2016-11" db="EMBL/GenBank/DDBJ databases">
        <authorList>
            <person name="Jaros S."/>
            <person name="Januszkiewicz K."/>
            <person name="Wedrychowicz H."/>
        </authorList>
    </citation>
    <scope>NUCLEOTIDE SEQUENCE [LARGE SCALE GENOMIC DNA]</scope>
    <source>
        <strain evidence="3 4">DSM 10068</strain>
    </source>
</reference>
<dbReference type="InterPro" id="IPR010037">
    <property type="entry name" value="FkbH_domain"/>
</dbReference>
<accession>A0A1M5U8L2</accession>
<gene>
    <name evidence="3" type="ORF">SAMN02745823_00405</name>
</gene>
<dbReference type="Pfam" id="PF03031">
    <property type="entry name" value="NIF"/>
    <property type="match status" value="1"/>
</dbReference>
<feature type="domain" description="BF1531-like N-terminal" evidence="2">
    <location>
        <begin position="7"/>
        <end position="200"/>
    </location>
</feature>
<dbReference type="Pfam" id="PF21211">
    <property type="entry name" value="FkbH_N"/>
    <property type="match status" value="1"/>
</dbReference>
<feature type="domain" description="FCP1 homology" evidence="1">
    <location>
        <begin position="214"/>
        <end position="330"/>
    </location>
</feature>
<dbReference type="EMBL" id="FQXV01000001">
    <property type="protein sequence ID" value="SHH59314.1"/>
    <property type="molecule type" value="Genomic_DNA"/>
</dbReference>
<dbReference type="STRING" id="1123282.SAMN02745823_00405"/>
<dbReference type="InterPro" id="IPR016181">
    <property type="entry name" value="Acyl_CoA_acyltransferase"/>
</dbReference>
<dbReference type="Gene3D" id="3.40.50.1000">
    <property type="entry name" value="HAD superfamily/HAD-like"/>
    <property type="match status" value="1"/>
</dbReference>
<dbReference type="AlphaFoldDB" id="A0A1M5U8L2"/>
<keyword evidence="4" id="KW-1185">Reference proteome</keyword>
<dbReference type="NCBIfam" id="TIGR01686">
    <property type="entry name" value="FkbH"/>
    <property type="match status" value="1"/>
</dbReference>
<dbReference type="InterPro" id="IPR023214">
    <property type="entry name" value="HAD_sf"/>
</dbReference>
<evidence type="ECO:0000259" key="1">
    <source>
        <dbReference type="Pfam" id="PF03031"/>
    </source>
</evidence>